<dbReference type="InterPro" id="IPR013783">
    <property type="entry name" value="Ig-like_fold"/>
</dbReference>
<evidence type="ECO:0000259" key="1">
    <source>
        <dbReference type="PROSITE" id="PS50835"/>
    </source>
</evidence>
<dbReference type="SUPFAM" id="SSF48726">
    <property type="entry name" value="Immunoglobulin"/>
    <property type="match status" value="1"/>
</dbReference>
<dbReference type="EMBL" id="AFYH01115912">
    <property type="status" value="NOT_ANNOTATED_CDS"/>
    <property type="molecule type" value="Genomic_DNA"/>
</dbReference>
<dbReference type="Pfam" id="PF07654">
    <property type="entry name" value="C1-set"/>
    <property type="match status" value="1"/>
</dbReference>
<protein>
    <recommendedName>
        <fullName evidence="1">Ig-like domain-containing protein</fullName>
    </recommendedName>
</protein>
<dbReference type="InterPro" id="IPR036179">
    <property type="entry name" value="Ig-like_dom_sf"/>
</dbReference>
<dbReference type="PANTHER" id="PTHR19944">
    <property type="entry name" value="MHC CLASS II-RELATED"/>
    <property type="match status" value="1"/>
</dbReference>
<dbReference type="InterPro" id="IPR050160">
    <property type="entry name" value="MHC/Immunoglobulin"/>
</dbReference>
<reference evidence="2" key="2">
    <citation type="submission" date="2025-08" db="UniProtKB">
        <authorList>
            <consortium name="Ensembl"/>
        </authorList>
    </citation>
    <scope>IDENTIFICATION</scope>
</reference>
<dbReference type="PROSITE" id="PS00290">
    <property type="entry name" value="IG_MHC"/>
    <property type="match status" value="1"/>
</dbReference>
<keyword evidence="3" id="KW-1185">Reference proteome</keyword>
<dbReference type="Gene3D" id="2.60.40.10">
    <property type="entry name" value="Immunoglobulins"/>
    <property type="match status" value="1"/>
</dbReference>
<reference evidence="3" key="1">
    <citation type="submission" date="2011-08" db="EMBL/GenBank/DDBJ databases">
        <title>The draft genome of Latimeria chalumnae.</title>
        <authorList>
            <person name="Di Palma F."/>
            <person name="Alfoldi J."/>
            <person name="Johnson J."/>
            <person name="Berlin A."/>
            <person name="Gnerre S."/>
            <person name="Jaffe D."/>
            <person name="MacCallum I."/>
            <person name="Young S."/>
            <person name="Walker B.J."/>
            <person name="Lander E."/>
            <person name="Lindblad-Toh K."/>
        </authorList>
    </citation>
    <scope>NUCLEOTIDE SEQUENCE [LARGE SCALE GENOMIC DNA]</scope>
    <source>
        <strain evidence="3">Wild caught</strain>
    </source>
</reference>
<dbReference type="AlphaFoldDB" id="H3AH79"/>
<reference evidence="2" key="3">
    <citation type="submission" date="2025-09" db="UniProtKB">
        <authorList>
            <consortium name="Ensembl"/>
        </authorList>
    </citation>
    <scope>IDENTIFICATION</scope>
</reference>
<sequence length="187" mass="21760">LSGVFNYLQHQFFCAEDSSTNASFCRWLVSYDSRKLFYLDSRVNRFVPLQQFLEKKMEEKNSNKLTFQQYNSICQLACEYKEQMEYKNPFIIGTSKVPPMVNIGIMKDEEIQTDTLSLICSIRGFYPQAISTTWLRNGEDIKSETFTTGLLPNVDKTFSLDLYVDIVESDWNEYTCQVEHSGLTEPL</sequence>
<dbReference type="PROSITE" id="PS50835">
    <property type="entry name" value="IG_LIKE"/>
    <property type="match status" value="1"/>
</dbReference>
<proteinExistence type="predicted"/>
<dbReference type="Ensembl" id="ENSLACT00000009069.1">
    <property type="protein sequence ID" value="ENSLACP00000009000.1"/>
    <property type="gene ID" value="ENSLACG00000007948.1"/>
</dbReference>
<dbReference type="HOGENOM" id="CLU_047501_13_1_1"/>
<dbReference type="InterPro" id="IPR003006">
    <property type="entry name" value="Ig/MHC_CS"/>
</dbReference>
<evidence type="ECO:0000313" key="2">
    <source>
        <dbReference type="Ensembl" id="ENSLACP00000009000.1"/>
    </source>
</evidence>
<accession>H3AH79</accession>
<dbReference type="InterPro" id="IPR003597">
    <property type="entry name" value="Ig_C1-set"/>
</dbReference>
<evidence type="ECO:0000313" key="3">
    <source>
        <dbReference type="Proteomes" id="UP000008672"/>
    </source>
</evidence>
<dbReference type="SMART" id="SM00407">
    <property type="entry name" value="IGc1"/>
    <property type="match status" value="1"/>
</dbReference>
<dbReference type="InParanoid" id="H3AH79"/>
<organism evidence="2 3">
    <name type="scientific">Latimeria chalumnae</name>
    <name type="common">Coelacanth</name>
    <dbReference type="NCBI Taxonomy" id="7897"/>
    <lineage>
        <taxon>Eukaryota</taxon>
        <taxon>Metazoa</taxon>
        <taxon>Chordata</taxon>
        <taxon>Craniata</taxon>
        <taxon>Vertebrata</taxon>
        <taxon>Euteleostomi</taxon>
        <taxon>Coelacanthiformes</taxon>
        <taxon>Coelacanthidae</taxon>
        <taxon>Latimeria</taxon>
    </lineage>
</organism>
<dbReference type="InterPro" id="IPR007110">
    <property type="entry name" value="Ig-like_dom"/>
</dbReference>
<name>H3AH79_LATCH</name>
<feature type="domain" description="Ig-like" evidence="1">
    <location>
        <begin position="98"/>
        <end position="187"/>
    </location>
</feature>
<dbReference type="GeneTree" id="ENSGT00970000195441"/>
<dbReference type="Proteomes" id="UP000008672">
    <property type="component" value="Unassembled WGS sequence"/>
</dbReference>